<evidence type="ECO:0000256" key="4">
    <source>
        <dbReference type="ARBA" id="ARBA00022490"/>
    </source>
</evidence>
<dbReference type="OrthoDB" id="7848332at2759"/>
<feature type="domain" description="Protein arginine N-methyltransferase" evidence="17">
    <location>
        <begin position="367"/>
        <end position="524"/>
    </location>
</feature>
<dbReference type="PROSITE" id="PS51678">
    <property type="entry name" value="SAM_MT_PRMT"/>
    <property type="match status" value="1"/>
</dbReference>
<accession>A0A812DIY1</accession>
<dbReference type="GO" id="GO:0005634">
    <property type="term" value="C:nucleus"/>
    <property type="evidence" value="ECO:0007669"/>
    <property type="project" value="UniProtKB-SubCell"/>
</dbReference>
<dbReference type="PANTHER" id="PTHR11006:SF53">
    <property type="entry name" value="PROTEIN ARGININE N-METHYLTRANSFERASE 3"/>
    <property type="match status" value="1"/>
</dbReference>
<evidence type="ECO:0000256" key="2">
    <source>
        <dbReference type="ARBA" id="ARBA00004514"/>
    </source>
</evidence>
<evidence type="ECO:0000256" key="5">
    <source>
        <dbReference type="ARBA" id="ARBA00022553"/>
    </source>
</evidence>
<dbReference type="FunFam" id="3.40.50.150:FF:000034">
    <property type="entry name" value="Protein arginine N-methyltransferase 3"/>
    <property type="match status" value="1"/>
</dbReference>
<dbReference type="Gene3D" id="3.40.50.150">
    <property type="entry name" value="Vaccinia Virus protein VP39"/>
    <property type="match status" value="1"/>
</dbReference>
<dbReference type="GO" id="GO:0042054">
    <property type="term" value="F:histone methyltransferase activity"/>
    <property type="evidence" value="ECO:0007669"/>
    <property type="project" value="TreeGrafter"/>
</dbReference>
<evidence type="ECO:0000256" key="8">
    <source>
        <dbReference type="ARBA" id="ARBA00022691"/>
    </source>
</evidence>
<dbReference type="GO" id="GO:0008270">
    <property type="term" value="F:zinc ion binding"/>
    <property type="evidence" value="ECO:0007669"/>
    <property type="project" value="UniProtKB-KW"/>
</dbReference>
<evidence type="ECO:0000256" key="15">
    <source>
        <dbReference type="PROSITE-ProRule" id="PRU01015"/>
    </source>
</evidence>
<keyword evidence="9" id="KW-0479">Metal-binding</keyword>
<dbReference type="Pfam" id="PF21137">
    <property type="entry name" value="ANM3_C2H2_Zf"/>
    <property type="match status" value="1"/>
</dbReference>
<evidence type="ECO:0000256" key="12">
    <source>
        <dbReference type="ARBA" id="ARBA00023242"/>
    </source>
</evidence>
<sequence>MAEGTPGISNEQLGPGDEVWVEEEEEICMTGPCLCLFCAEIGASAEACLNHLQSQHQVDLKGICEKLSLSSYGYIQMINYIRKHKISASELNSISSKDTPWKDPQYLVPENNEDSLLMLDIVPYNYPDMDLQHGRQEPLGAENGSVLNTDTMNGYNLSQAELDEKLKSSEHRCNELHGELQRAVRDLTKIQECVKDLYMRAESSTPNSCCNAIQELREDEDEAYFGSYSHFSIHRDMLQDRVRTEAYQNFILSNKEVFQDKVVLDAGCGTGILSMFAAKAGAKKVIAIDQSEIVYKAIDIVKENGFEDVIHVSRGKIENTMSAVDKVDIIITEWMGYFLLFESMLDTILFARDKFLVQGGLIFPNKCSTHLVAIDDEGMRKTHVQFWDDVYGFKMGCMKTDVIREASVEIVKPNTVISESCVLKEIDISTITLKGLDYTVPLSLKMTLDGNITALVGYFDVIFDGANMKTVIFSTSPQWEPTHWKQTIFLVEPPIPVKKDDILTGTLSCMKNKKAPRTLIVQITLAEWHASYIIE</sequence>
<organism evidence="18 19">
    <name type="scientific">Acanthosepion pharaonis</name>
    <name type="common">Pharaoh cuttlefish</name>
    <name type="synonym">Sepia pharaonis</name>
    <dbReference type="NCBI Taxonomy" id="158019"/>
    <lineage>
        <taxon>Eukaryota</taxon>
        <taxon>Metazoa</taxon>
        <taxon>Spiralia</taxon>
        <taxon>Lophotrochozoa</taxon>
        <taxon>Mollusca</taxon>
        <taxon>Cephalopoda</taxon>
        <taxon>Coleoidea</taxon>
        <taxon>Decapodiformes</taxon>
        <taxon>Sepiida</taxon>
        <taxon>Sepiina</taxon>
        <taxon>Sepiidae</taxon>
        <taxon>Acanthosepion</taxon>
    </lineage>
</organism>
<evidence type="ECO:0000256" key="3">
    <source>
        <dbReference type="ARBA" id="ARBA00011925"/>
    </source>
</evidence>
<keyword evidence="10" id="KW-0863">Zinc-finger</keyword>
<dbReference type="AlphaFoldDB" id="A0A812DIY1"/>
<keyword evidence="12" id="KW-0539">Nucleus</keyword>
<evidence type="ECO:0000259" key="16">
    <source>
        <dbReference type="Pfam" id="PF21137"/>
    </source>
</evidence>
<dbReference type="SUPFAM" id="SSF57667">
    <property type="entry name" value="beta-beta-alpha zinc fingers"/>
    <property type="match status" value="1"/>
</dbReference>
<keyword evidence="8 15" id="KW-0949">S-adenosyl-L-methionine</keyword>
<evidence type="ECO:0000256" key="11">
    <source>
        <dbReference type="ARBA" id="ARBA00022833"/>
    </source>
</evidence>
<comment type="catalytic activity">
    <reaction evidence="14">
        <text>L-arginyl-[protein] + S-adenosyl-L-methionine = N(omega)-methyl-L-arginyl-[protein] + S-adenosyl-L-homocysteine + H(+)</text>
        <dbReference type="Rhea" id="RHEA:48100"/>
        <dbReference type="Rhea" id="RHEA-COMP:10532"/>
        <dbReference type="Rhea" id="RHEA-COMP:11990"/>
        <dbReference type="ChEBI" id="CHEBI:15378"/>
        <dbReference type="ChEBI" id="CHEBI:29965"/>
        <dbReference type="ChEBI" id="CHEBI:57856"/>
        <dbReference type="ChEBI" id="CHEBI:59789"/>
        <dbReference type="ChEBI" id="CHEBI:65280"/>
    </reaction>
    <physiologicalReaction direction="left-to-right" evidence="14">
        <dbReference type="Rhea" id="RHEA:48101"/>
    </physiologicalReaction>
</comment>
<keyword evidence="19" id="KW-1185">Reference proteome</keyword>
<dbReference type="Pfam" id="PF22528">
    <property type="entry name" value="PRMT_C"/>
    <property type="match status" value="1"/>
</dbReference>
<dbReference type="InterPro" id="IPR055135">
    <property type="entry name" value="PRMT_dom"/>
</dbReference>
<dbReference type="PANTHER" id="PTHR11006">
    <property type="entry name" value="PROTEIN ARGININE N-METHYLTRANSFERASE"/>
    <property type="match status" value="1"/>
</dbReference>
<keyword evidence="11" id="KW-0862">Zinc</keyword>
<evidence type="ECO:0000313" key="18">
    <source>
        <dbReference type="EMBL" id="CAE1301537.1"/>
    </source>
</evidence>
<evidence type="ECO:0000256" key="13">
    <source>
        <dbReference type="ARBA" id="ARBA00047384"/>
    </source>
</evidence>
<keyword evidence="6 15" id="KW-0489">Methyltransferase</keyword>
<dbReference type="GO" id="GO:0032259">
    <property type="term" value="P:methylation"/>
    <property type="evidence" value="ECO:0007669"/>
    <property type="project" value="UniProtKB-KW"/>
</dbReference>
<evidence type="ECO:0000256" key="14">
    <source>
        <dbReference type="ARBA" id="ARBA00049303"/>
    </source>
</evidence>
<dbReference type="CDD" id="cd02440">
    <property type="entry name" value="AdoMet_MTases"/>
    <property type="match status" value="1"/>
</dbReference>
<dbReference type="Proteomes" id="UP000597762">
    <property type="component" value="Unassembled WGS sequence"/>
</dbReference>
<dbReference type="Pfam" id="PF06325">
    <property type="entry name" value="PrmA"/>
    <property type="match status" value="1"/>
</dbReference>
<keyword evidence="4" id="KW-0963">Cytoplasm</keyword>
<evidence type="ECO:0000259" key="17">
    <source>
        <dbReference type="Pfam" id="PF22528"/>
    </source>
</evidence>
<comment type="caution">
    <text evidence="18">The sequence shown here is derived from an EMBL/GenBank/DDBJ whole genome shotgun (WGS) entry which is preliminary data.</text>
</comment>
<dbReference type="GO" id="GO:0005829">
    <property type="term" value="C:cytosol"/>
    <property type="evidence" value="ECO:0007669"/>
    <property type="project" value="UniProtKB-SubCell"/>
</dbReference>
<dbReference type="InterPro" id="IPR049482">
    <property type="entry name" value="ANM3-like_C2H2_Zf"/>
</dbReference>
<evidence type="ECO:0000256" key="6">
    <source>
        <dbReference type="ARBA" id="ARBA00022603"/>
    </source>
</evidence>
<dbReference type="GO" id="GO:0035242">
    <property type="term" value="F:protein-arginine omega-N asymmetric methyltransferase activity"/>
    <property type="evidence" value="ECO:0007669"/>
    <property type="project" value="UniProtKB-EC"/>
</dbReference>
<dbReference type="SUPFAM" id="SSF53335">
    <property type="entry name" value="S-adenosyl-L-methionine-dependent methyltransferases"/>
    <property type="match status" value="1"/>
</dbReference>
<evidence type="ECO:0000256" key="1">
    <source>
        <dbReference type="ARBA" id="ARBA00004123"/>
    </source>
</evidence>
<keyword evidence="7 15" id="KW-0808">Transferase</keyword>
<dbReference type="InterPro" id="IPR029063">
    <property type="entry name" value="SAM-dependent_MTases_sf"/>
</dbReference>
<dbReference type="Gene3D" id="2.70.160.11">
    <property type="entry name" value="Hnrnp arginine n-methyltransferase1"/>
    <property type="match status" value="1"/>
</dbReference>
<dbReference type="EMBL" id="CAHIKZ030003537">
    <property type="protein sequence ID" value="CAE1301537.1"/>
    <property type="molecule type" value="Genomic_DNA"/>
</dbReference>
<protein>
    <recommendedName>
        <fullName evidence="3">type I protein arginine methyltransferase</fullName>
        <ecNumber evidence="3">2.1.1.319</ecNumber>
    </recommendedName>
</protein>
<dbReference type="InterPro" id="IPR025799">
    <property type="entry name" value="Arg_MeTrfase"/>
</dbReference>
<reference evidence="18" key="1">
    <citation type="submission" date="2021-01" db="EMBL/GenBank/DDBJ databases">
        <authorList>
            <person name="Li R."/>
            <person name="Bekaert M."/>
        </authorList>
    </citation>
    <scope>NUCLEOTIDE SEQUENCE</scope>
    <source>
        <strain evidence="18">Farmed</strain>
    </source>
</reference>
<evidence type="ECO:0000313" key="19">
    <source>
        <dbReference type="Proteomes" id="UP000597762"/>
    </source>
</evidence>
<proteinExistence type="predicted"/>
<keyword evidence="5" id="KW-0597">Phosphoprotein</keyword>
<evidence type="ECO:0000256" key="9">
    <source>
        <dbReference type="ARBA" id="ARBA00022723"/>
    </source>
</evidence>
<comment type="catalytic activity">
    <reaction evidence="13">
        <text>L-arginyl-[protein] + 2 S-adenosyl-L-methionine = N(omega),N(omega)-dimethyl-L-arginyl-[protein] + 2 S-adenosyl-L-homocysteine + 2 H(+)</text>
        <dbReference type="Rhea" id="RHEA:48096"/>
        <dbReference type="Rhea" id="RHEA-COMP:10532"/>
        <dbReference type="Rhea" id="RHEA-COMP:11991"/>
        <dbReference type="ChEBI" id="CHEBI:15378"/>
        <dbReference type="ChEBI" id="CHEBI:29965"/>
        <dbReference type="ChEBI" id="CHEBI:57856"/>
        <dbReference type="ChEBI" id="CHEBI:59789"/>
        <dbReference type="ChEBI" id="CHEBI:61897"/>
        <dbReference type="EC" id="2.1.1.319"/>
    </reaction>
    <physiologicalReaction direction="left-to-right" evidence="13">
        <dbReference type="Rhea" id="RHEA:48097"/>
    </physiologicalReaction>
</comment>
<evidence type="ECO:0000256" key="10">
    <source>
        <dbReference type="ARBA" id="ARBA00022771"/>
    </source>
</evidence>
<gene>
    <name evidence="18" type="ORF">SPHA_54463</name>
</gene>
<name>A0A812DIY1_ACAPH</name>
<evidence type="ECO:0000256" key="7">
    <source>
        <dbReference type="ARBA" id="ARBA00022679"/>
    </source>
</evidence>
<dbReference type="EC" id="2.1.1.319" evidence="3"/>
<feature type="domain" description="Protein arginine N-methyltransferase 3-like C2H2 zinc finger" evidence="16">
    <location>
        <begin position="63"/>
        <end position="109"/>
    </location>
</feature>
<dbReference type="InterPro" id="IPR036236">
    <property type="entry name" value="Znf_C2H2_sf"/>
</dbReference>
<comment type="subcellular location">
    <subcellularLocation>
        <location evidence="2">Cytoplasm</location>
        <location evidence="2">Cytosol</location>
    </subcellularLocation>
    <subcellularLocation>
        <location evidence="1">Nucleus</location>
    </subcellularLocation>
</comment>